<dbReference type="EMBL" id="JACHGY010000001">
    <property type="protein sequence ID" value="MBB6430279.1"/>
    <property type="molecule type" value="Genomic_DNA"/>
</dbReference>
<keyword evidence="6" id="KW-0449">Lipoprotein</keyword>
<name>A0A7X0H6S0_9BACT</name>
<evidence type="ECO:0000259" key="5">
    <source>
        <dbReference type="PROSITE" id="PS50893"/>
    </source>
</evidence>
<dbReference type="PROSITE" id="PS00211">
    <property type="entry name" value="ABC_TRANSPORTER_1"/>
    <property type="match status" value="1"/>
</dbReference>
<keyword evidence="3" id="KW-0067">ATP-binding</keyword>
<dbReference type="RefSeq" id="WP_184677807.1">
    <property type="nucleotide sequence ID" value="NZ_JACHGY010000001.1"/>
</dbReference>
<comment type="caution">
    <text evidence="6">The sequence shown here is derived from an EMBL/GenBank/DDBJ whole genome shotgun (WGS) entry which is preliminary data.</text>
</comment>
<dbReference type="AlphaFoldDB" id="A0A7X0H6S0"/>
<dbReference type="Pfam" id="PF00005">
    <property type="entry name" value="ABC_tran"/>
    <property type="match status" value="1"/>
</dbReference>
<feature type="domain" description="ABC transporter" evidence="5">
    <location>
        <begin position="6"/>
        <end position="231"/>
    </location>
</feature>
<evidence type="ECO:0000313" key="7">
    <source>
        <dbReference type="Proteomes" id="UP000541810"/>
    </source>
</evidence>
<reference evidence="6 7" key="1">
    <citation type="submission" date="2020-08" db="EMBL/GenBank/DDBJ databases">
        <title>Genomic Encyclopedia of Type Strains, Phase IV (KMG-IV): sequencing the most valuable type-strain genomes for metagenomic binning, comparative biology and taxonomic classification.</title>
        <authorList>
            <person name="Goeker M."/>
        </authorList>
    </citation>
    <scope>NUCLEOTIDE SEQUENCE [LARGE SCALE GENOMIC DNA]</scope>
    <source>
        <strain evidence="6 7">DSM 103725</strain>
    </source>
</reference>
<evidence type="ECO:0000313" key="6">
    <source>
        <dbReference type="EMBL" id="MBB6430279.1"/>
    </source>
</evidence>
<dbReference type="Proteomes" id="UP000541810">
    <property type="component" value="Unassembled WGS sequence"/>
</dbReference>
<dbReference type="FunFam" id="3.40.50.300:FF:000032">
    <property type="entry name" value="Export ABC transporter ATP-binding protein"/>
    <property type="match status" value="1"/>
</dbReference>
<evidence type="ECO:0000256" key="4">
    <source>
        <dbReference type="ARBA" id="ARBA00038388"/>
    </source>
</evidence>
<evidence type="ECO:0000256" key="3">
    <source>
        <dbReference type="ARBA" id="ARBA00022840"/>
    </source>
</evidence>
<dbReference type="GO" id="GO:0005524">
    <property type="term" value="F:ATP binding"/>
    <property type="evidence" value="ECO:0007669"/>
    <property type="project" value="UniProtKB-KW"/>
</dbReference>
<dbReference type="InterPro" id="IPR003593">
    <property type="entry name" value="AAA+_ATPase"/>
</dbReference>
<keyword evidence="7" id="KW-1185">Reference proteome</keyword>
<dbReference type="PANTHER" id="PTHR24220">
    <property type="entry name" value="IMPORT ATP-BINDING PROTEIN"/>
    <property type="match status" value="1"/>
</dbReference>
<dbReference type="InterPro" id="IPR003439">
    <property type="entry name" value="ABC_transporter-like_ATP-bd"/>
</dbReference>
<dbReference type="PROSITE" id="PS50893">
    <property type="entry name" value="ABC_TRANSPORTER_2"/>
    <property type="match status" value="1"/>
</dbReference>
<dbReference type="GO" id="GO:0022857">
    <property type="term" value="F:transmembrane transporter activity"/>
    <property type="evidence" value="ECO:0007669"/>
    <property type="project" value="TreeGrafter"/>
</dbReference>
<dbReference type="Gene3D" id="3.40.50.300">
    <property type="entry name" value="P-loop containing nucleotide triphosphate hydrolases"/>
    <property type="match status" value="1"/>
</dbReference>
<sequence length="231" mass="25104">MSEAILETRGLGRTFTEGGRELRVLDGVDTSIAVGEKLAILGRSGSGKSTLLHLIGGLDTPTEGQILYRGTSLHELPEKEIDAYRRTHVGLVFQFYHLLPELNAVENVLIGGLIAEDGRTKSAIKQRAESLLERVGLKDRMKHRPAKLSGGERQRVAIARALINEPDVLLADEPTGNLDADTGRSILELFHELHAEGQTMVLVTHDDKVAEAADRVVTLVNGRLAADLPPD</sequence>
<dbReference type="InterPro" id="IPR015854">
    <property type="entry name" value="ABC_transpr_LolD-like"/>
</dbReference>
<organism evidence="6 7">
    <name type="scientific">Algisphaera agarilytica</name>
    <dbReference type="NCBI Taxonomy" id="1385975"/>
    <lineage>
        <taxon>Bacteria</taxon>
        <taxon>Pseudomonadati</taxon>
        <taxon>Planctomycetota</taxon>
        <taxon>Phycisphaerae</taxon>
        <taxon>Phycisphaerales</taxon>
        <taxon>Phycisphaeraceae</taxon>
        <taxon>Algisphaera</taxon>
    </lineage>
</organism>
<dbReference type="PANTHER" id="PTHR24220:SF689">
    <property type="entry name" value="LIPOPROTEIN-RELEASING SYSTEM ATP-BINDING PROTEIN LOLD"/>
    <property type="match status" value="1"/>
</dbReference>
<dbReference type="InterPro" id="IPR027417">
    <property type="entry name" value="P-loop_NTPase"/>
</dbReference>
<accession>A0A7X0H6S0</accession>
<protein>
    <submittedName>
        <fullName evidence="6">ABC-type lipoprotein export system ATPase subunit</fullName>
    </submittedName>
</protein>
<gene>
    <name evidence="6" type="ORF">HNQ40_002085</name>
</gene>
<dbReference type="GO" id="GO:0016887">
    <property type="term" value="F:ATP hydrolysis activity"/>
    <property type="evidence" value="ECO:0007669"/>
    <property type="project" value="InterPro"/>
</dbReference>
<dbReference type="GO" id="GO:0098796">
    <property type="term" value="C:membrane protein complex"/>
    <property type="evidence" value="ECO:0007669"/>
    <property type="project" value="UniProtKB-ARBA"/>
</dbReference>
<keyword evidence="1" id="KW-0813">Transport</keyword>
<dbReference type="InterPro" id="IPR017871">
    <property type="entry name" value="ABC_transporter-like_CS"/>
</dbReference>
<evidence type="ECO:0000256" key="2">
    <source>
        <dbReference type="ARBA" id="ARBA00022741"/>
    </source>
</evidence>
<dbReference type="InterPro" id="IPR017911">
    <property type="entry name" value="MacB-like_ATP-bd"/>
</dbReference>
<proteinExistence type="inferred from homology"/>
<comment type="similarity">
    <text evidence="4">Belongs to the ABC transporter superfamily. Macrolide exporter (TC 3.A.1.122) family.</text>
</comment>
<dbReference type="CDD" id="cd03255">
    <property type="entry name" value="ABC_MJ0796_LolCDE_FtsE"/>
    <property type="match status" value="1"/>
</dbReference>
<keyword evidence="2" id="KW-0547">Nucleotide-binding</keyword>
<dbReference type="GO" id="GO:0005886">
    <property type="term" value="C:plasma membrane"/>
    <property type="evidence" value="ECO:0007669"/>
    <property type="project" value="TreeGrafter"/>
</dbReference>
<evidence type="ECO:0000256" key="1">
    <source>
        <dbReference type="ARBA" id="ARBA00022448"/>
    </source>
</evidence>
<dbReference type="SMART" id="SM00382">
    <property type="entry name" value="AAA"/>
    <property type="match status" value="1"/>
</dbReference>
<dbReference type="SUPFAM" id="SSF52540">
    <property type="entry name" value="P-loop containing nucleoside triphosphate hydrolases"/>
    <property type="match status" value="1"/>
</dbReference>